<proteinExistence type="predicted"/>
<dbReference type="Gene3D" id="3.10.560.10">
    <property type="entry name" value="Outer membrane lipoprotein wza domain like"/>
    <property type="match status" value="4"/>
</dbReference>
<evidence type="ECO:0000313" key="7">
    <source>
        <dbReference type="Proteomes" id="UP001305521"/>
    </source>
</evidence>
<feature type="domain" description="Polysaccharide export protein N-terminal" evidence="4">
    <location>
        <begin position="162"/>
        <end position="234"/>
    </location>
</feature>
<feature type="chain" id="PRO_5046606011" evidence="3">
    <location>
        <begin position="23"/>
        <end position="956"/>
    </location>
</feature>
<dbReference type="InterPro" id="IPR049712">
    <property type="entry name" value="Poly_export"/>
</dbReference>
<reference evidence="6 7" key="1">
    <citation type="submission" date="2023-11" db="EMBL/GenBank/DDBJ databases">
        <title>Arctic aerobic anoxygenic photoheterotroph Sediminicoccus rosea KRV36 adapts its photosynthesis to long days of polar summer.</title>
        <authorList>
            <person name="Tomasch J."/>
            <person name="Kopejtka K."/>
            <person name="Bily T."/>
            <person name="Gardiner A.T."/>
            <person name="Gardian Z."/>
            <person name="Shivaramu S."/>
            <person name="Koblizek M."/>
            <person name="Engelhardt F."/>
            <person name="Kaftan D."/>
        </authorList>
    </citation>
    <scope>NUCLEOTIDE SEQUENCE [LARGE SCALE GENOMIC DNA]</scope>
    <source>
        <strain evidence="6 7">R-30</strain>
    </source>
</reference>
<dbReference type="PANTHER" id="PTHR33619:SF3">
    <property type="entry name" value="POLYSACCHARIDE EXPORT PROTEIN GFCE-RELATED"/>
    <property type="match status" value="1"/>
</dbReference>
<name>A0ABZ0PH40_9PROT</name>
<evidence type="ECO:0000256" key="1">
    <source>
        <dbReference type="ARBA" id="ARBA00022729"/>
    </source>
</evidence>
<sequence length="956" mass="100850">MKHARVLALWTLVLALPAAAQNAPSLIGPPALPSTLPGGAPLQALPPSAQQDILQRLLDAGAGRTLGSQSPTAPQPAPFSSLGLPAPTPAATDEPLSPIEQFFENRRPQPASLAAATPAARMPMTPQPLRQFGYDSFRTNPPGALAGQAFGQQLNQASGAIPEDYIIGRDDELVISFRGRTSQDLTLRVSREGMLLLPNLPPLAAADRTLRELREELGRRAQRELAGADVFISVRQMRQVTIFVGGEVQRPGVVALSPLANVFDALVAAQGVRKSGTLRAIRVEGPRGRRVLDLYPVLAGEGEPPDLTLREGERILVPPIGGVVALGGEVSRPAIYELPPGSGSSPLGTMLRLAGDALRPSGNRFLLETTDGEGRRAFREIGLQSPLRRGDLLLVEPGTDVQAHNIRLTGHVAQPLTRALGGRGASLRGLLGDGRIVRPDPYARMAVILRTDARTRGRRFQPFDLSAVLAGRADVHLAEGDEVIILSLADVLWLSSPTVQWALLDETERGRLNAAQARIAPPATPPPQPASLLAGLPSVIPAPAPGMPTPPGAGPDPSRGLDCAALTQLEIAARSSPQRFAHARIGGFRRLGEAPCPQVFLDYPALLTYLLDNAMTLTGEGRLPGLYPITNGTGLDQVLAVAGGLTDTADLSSVELTREPSDQTSAIPLTRTLLDLRSRNFAAVRLSPRDGVRIPRGFGDRDNGPVTLMGEFLRPGVYDIRRGERLSEVIARAGGLTPQAYPYGAVFTREAARARQQEGFNRTARELEMGLMQVAAGTAVVGSSGRGTDVSGAVAAGQQLAASLRNIPAAGRMVVEANPVVLAGRPELDVLLEPGDLIVMPKRPNDVTVVGAVQNPGSLQFTSGWRASQYVRAAGGTQRFADPSRAFLVLPNGTSVPAGLGAWQQGGPPVPPGSLVIVPNDPSPFESWGFLRDMTQIAGQLAISAAALAVIYRGGN</sequence>
<evidence type="ECO:0000259" key="4">
    <source>
        <dbReference type="Pfam" id="PF02563"/>
    </source>
</evidence>
<dbReference type="RefSeq" id="WP_318648880.1">
    <property type="nucleotide sequence ID" value="NZ_CP137852.1"/>
</dbReference>
<dbReference type="PANTHER" id="PTHR33619">
    <property type="entry name" value="POLYSACCHARIDE EXPORT PROTEIN GFCE-RELATED"/>
    <property type="match status" value="1"/>
</dbReference>
<evidence type="ECO:0000259" key="5">
    <source>
        <dbReference type="Pfam" id="PF10531"/>
    </source>
</evidence>
<feature type="domain" description="Soluble ligand binding" evidence="5">
    <location>
        <begin position="242"/>
        <end position="284"/>
    </location>
</feature>
<evidence type="ECO:0000256" key="2">
    <source>
        <dbReference type="SAM" id="MobiDB-lite"/>
    </source>
</evidence>
<feature type="domain" description="Soluble ligand binding" evidence="5">
    <location>
        <begin position="847"/>
        <end position="895"/>
    </location>
</feature>
<feature type="domain" description="Soluble ligand binding" evidence="5">
    <location>
        <begin position="616"/>
        <end position="659"/>
    </location>
</feature>
<feature type="region of interest" description="Disordered" evidence="2">
    <location>
        <begin position="63"/>
        <end position="95"/>
    </location>
</feature>
<accession>A0ABZ0PH40</accession>
<dbReference type="InterPro" id="IPR019554">
    <property type="entry name" value="Soluble_ligand-bd"/>
</dbReference>
<organism evidence="6 7">
    <name type="scientific">Sediminicoccus rosea</name>
    <dbReference type="NCBI Taxonomy" id="1225128"/>
    <lineage>
        <taxon>Bacteria</taxon>
        <taxon>Pseudomonadati</taxon>
        <taxon>Pseudomonadota</taxon>
        <taxon>Alphaproteobacteria</taxon>
        <taxon>Acetobacterales</taxon>
        <taxon>Roseomonadaceae</taxon>
        <taxon>Sediminicoccus</taxon>
    </lineage>
</organism>
<feature type="domain" description="Soluble ligand binding" evidence="5">
    <location>
        <begin position="706"/>
        <end position="741"/>
    </location>
</feature>
<gene>
    <name evidence="6" type="ORF">R9Z33_22855</name>
</gene>
<keyword evidence="1 3" id="KW-0732">Signal</keyword>
<keyword evidence="7" id="KW-1185">Reference proteome</keyword>
<dbReference type="Proteomes" id="UP001305521">
    <property type="component" value="Chromosome"/>
</dbReference>
<dbReference type="EMBL" id="CP137852">
    <property type="protein sequence ID" value="WPB84917.1"/>
    <property type="molecule type" value="Genomic_DNA"/>
</dbReference>
<dbReference type="InterPro" id="IPR003715">
    <property type="entry name" value="Poly_export_N"/>
</dbReference>
<feature type="signal peptide" evidence="3">
    <location>
        <begin position="1"/>
        <end position="22"/>
    </location>
</feature>
<evidence type="ECO:0000256" key="3">
    <source>
        <dbReference type="SAM" id="SignalP"/>
    </source>
</evidence>
<protein>
    <submittedName>
        <fullName evidence="6">SLBB domain-containing protein</fullName>
    </submittedName>
</protein>
<dbReference type="Pfam" id="PF10531">
    <property type="entry name" value="SLBB"/>
    <property type="match status" value="4"/>
</dbReference>
<dbReference type="Pfam" id="PF02563">
    <property type="entry name" value="Poly_export"/>
    <property type="match status" value="1"/>
</dbReference>
<evidence type="ECO:0000313" key="6">
    <source>
        <dbReference type="EMBL" id="WPB84917.1"/>
    </source>
</evidence>